<dbReference type="EMBL" id="CYTW01000006">
    <property type="protein sequence ID" value="CUK12614.1"/>
    <property type="molecule type" value="Genomic_DNA"/>
</dbReference>
<reference evidence="2" key="1">
    <citation type="submission" date="2015-09" db="EMBL/GenBank/DDBJ databases">
        <authorList>
            <person name="Rodrigo-Torres Lidia"/>
            <person name="Arahal R.David."/>
        </authorList>
    </citation>
    <scope>NUCLEOTIDE SEQUENCE [LARGE SCALE GENOMIC DNA]</scope>
    <source>
        <strain evidence="2">CECT 7735</strain>
    </source>
</reference>
<dbReference type="AlphaFoldDB" id="A0A0N7MAJ5"/>
<protein>
    <recommendedName>
        <fullName evidence="3">Flagellar assembly protein H</fullName>
    </recommendedName>
</protein>
<sequence length="201" mass="21984">MKTIANLLENFCVEQPTPSDQDDPASARDDELLDSFEQGYKAGWEDAIRAKAEEKAHVSAALAGNLQELTFTYHDAKTSILADLGPVLDAVVRTLLPKVAYRSMGERLVEQLLLLAETNSNKDVRISVASTEVVAVSELLPENLAFPVLVTGDASLSPGQAHINFSGREQQIDLDELLAELEKSIEAFDVHTRHKTKKGSQ</sequence>
<accession>A0A0N7MAJ5</accession>
<dbReference type="RefSeq" id="WP_058312866.1">
    <property type="nucleotide sequence ID" value="NZ_CYTW01000006.1"/>
</dbReference>
<organism evidence="1 2">
    <name type="scientific">Shimia thalassica</name>
    <dbReference type="NCBI Taxonomy" id="1715693"/>
    <lineage>
        <taxon>Bacteria</taxon>
        <taxon>Pseudomonadati</taxon>
        <taxon>Pseudomonadota</taxon>
        <taxon>Alphaproteobacteria</taxon>
        <taxon>Rhodobacterales</taxon>
        <taxon>Roseobacteraceae</taxon>
    </lineage>
</organism>
<name>A0A0N7MAJ5_9RHOB</name>
<proteinExistence type="predicted"/>
<evidence type="ECO:0000313" key="1">
    <source>
        <dbReference type="EMBL" id="CUK12614.1"/>
    </source>
</evidence>
<dbReference type="Proteomes" id="UP000051870">
    <property type="component" value="Unassembled WGS sequence"/>
</dbReference>
<evidence type="ECO:0008006" key="3">
    <source>
        <dbReference type="Google" id="ProtNLM"/>
    </source>
</evidence>
<evidence type="ECO:0000313" key="2">
    <source>
        <dbReference type="Proteomes" id="UP000051870"/>
    </source>
</evidence>
<dbReference type="STRING" id="1715693.PH7735_03693"/>
<keyword evidence="2" id="KW-1185">Reference proteome</keyword>
<gene>
    <name evidence="1" type="ORF">PH7735_03693</name>
</gene>
<dbReference type="GeneID" id="83882666"/>